<proteinExistence type="predicted"/>
<evidence type="ECO:0000313" key="6">
    <source>
        <dbReference type="Proteomes" id="UP000179627"/>
    </source>
</evidence>
<dbReference type="PANTHER" id="PTHR39515">
    <property type="entry name" value="CONSERVED PROTEIN"/>
    <property type="match status" value="1"/>
</dbReference>
<dbReference type="PROSITE" id="PS50995">
    <property type="entry name" value="HTH_MARR_2"/>
    <property type="match status" value="1"/>
</dbReference>
<evidence type="ECO:0000256" key="3">
    <source>
        <dbReference type="ARBA" id="ARBA00023163"/>
    </source>
</evidence>
<evidence type="ECO:0000259" key="4">
    <source>
        <dbReference type="PROSITE" id="PS50995"/>
    </source>
</evidence>
<dbReference type="Proteomes" id="UP000179627">
    <property type="component" value="Unassembled WGS sequence"/>
</dbReference>
<feature type="domain" description="HTH marR-type" evidence="4">
    <location>
        <begin position="12"/>
        <end position="151"/>
    </location>
</feature>
<name>A0A1S1QRW5_9ACTN</name>
<keyword evidence="6" id="KW-1185">Reference proteome</keyword>
<keyword evidence="2" id="KW-0238">DNA-binding</keyword>
<dbReference type="InterPro" id="IPR052526">
    <property type="entry name" value="HTH-type_Bedaq_tolerance"/>
</dbReference>
<dbReference type="InterPro" id="IPR036390">
    <property type="entry name" value="WH_DNA-bd_sf"/>
</dbReference>
<dbReference type="InterPro" id="IPR036388">
    <property type="entry name" value="WH-like_DNA-bd_sf"/>
</dbReference>
<sequence>MSVDQDAAVATAANLTEVVTRLRRVLRTSVRADIPWESLPMAQVELLQCVAERDGIRVGEIAGLLRLAPNSVSTLVAQLAEAGLVRRERDPADRRAAALRLTAAGEQAIAGWLQAHERRIGAAMEALADEDRAAIVAALPALRHLVQALDDRPRAGGDQDAADQASNV</sequence>
<dbReference type="PROSITE" id="PS01117">
    <property type="entry name" value="HTH_MARR_1"/>
    <property type="match status" value="1"/>
</dbReference>
<evidence type="ECO:0000256" key="2">
    <source>
        <dbReference type="ARBA" id="ARBA00023125"/>
    </source>
</evidence>
<dbReference type="OrthoDB" id="69852at2"/>
<dbReference type="GO" id="GO:0003677">
    <property type="term" value="F:DNA binding"/>
    <property type="evidence" value="ECO:0007669"/>
    <property type="project" value="UniProtKB-KW"/>
</dbReference>
<dbReference type="AlphaFoldDB" id="A0A1S1QRW5"/>
<reference evidence="6" key="1">
    <citation type="submission" date="2016-07" db="EMBL/GenBank/DDBJ databases">
        <title>Sequence Frankia sp. strain CcI1.17.</title>
        <authorList>
            <person name="Ghodhbane-Gtari F."/>
            <person name="Swanson E."/>
            <person name="Gueddou A."/>
            <person name="Morris K."/>
            <person name="Hezbri K."/>
            <person name="Ktari A."/>
            <person name="Nouioui I."/>
            <person name="Abebe-Akele F."/>
            <person name="Simpson S."/>
            <person name="Thomas K."/>
            <person name="Gtari M."/>
            <person name="Tisa L.S."/>
            <person name="Hurst S."/>
        </authorList>
    </citation>
    <scope>NUCLEOTIDE SEQUENCE [LARGE SCALE GENOMIC DNA]</scope>
    <source>
        <strain evidence="6">Cc1.17</strain>
    </source>
</reference>
<organism evidence="5 6">
    <name type="scientific">Parafrankia colletiae</name>
    <dbReference type="NCBI Taxonomy" id="573497"/>
    <lineage>
        <taxon>Bacteria</taxon>
        <taxon>Bacillati</taxon>
        <taxon>Actinomycetota</taxon>
        <taxon>Actinomycetes</taxon>
        <taxon>Frankiales</taxon>
        <taxon>Frankiaceae</taxon>
        <taxon>Parafrankia</taxon>
    </lineage>
</organism>
<protein>
    <submittedName>
        <fullName evidence="5">MarR family transcriptional regulator</fullName>
    </submittedName>
</protein>
<dbReference type="SMART" id="SM00347">
    <property type="entry name" value="HTH_MARR"/>
    <property type="match status" value="1"/>
</dbReference>
<dbReference type="InterPro" id="IPR023187">
    <property type="entry name" value="Tscrpt_reg_MarR-type_CS"/>
</dbReference>
<dbReference type="GO" id="GO:0003700">
    <property type="term" value="F:DNA-binding transcription factor activity"/>
    <property type="evidence" value="ECO:0007669"/>
    <property type="project" value="InterPro"/>
</dbReference>
<dbReference type="RefSeq" id="WP_071084958.1">
    <property type="nucleotide sequence ID" value="NZ_MBLM01000117.1"/>
</dbReference>
<gene>
    <name evidence="5" type="ORF">CC117_18140</name>
</gene>
<keyword evidence="3" id="KW-0804">Transcription</keyword>
<dbReference type="Gene3D" id="1.10.10.10">
    <property type="entry name" value="Winged helix-like DNA-binding domain superfamily/Winged helix DNA-binding domain"/>
    <property type="match status" value="1"/>
</dbReference>
<evidence type="ECO:0000313" key="5">
    <source>
        <dbReference type="EMBL" id="OHV36309.1"/>
    </source>
</evidence>
<comment type="caution">
    <text evidence="5">The sequence shown here is derived from an EMBL/GenBank/DDBJ whole genome shotgun (WGS) entry which is preliminary data.</text>
</comment>
<keyword evidence="1" id="KW-0805">Transcription regulation</keyword>
<accession>A0A1S1QRW5</accession>
<dbReference type="SUPFAM" id="SSF46785">
    <property type="entry name" value="Winged helix' DNA-binding domain"/>
    <property type="match status" value="1"/>
</dbReference>
<dbReference type="Pfam" id="PF01047">
    <property type="entry name" value="MarR"/>
    <property type="match status" value="1"/>
</dbReference>
<dbReference type="InterPro" id="IPR000835">
    <property type="entry name" value="HTH_MarR-typ"/>
</dbReference>
<evidence type="ECO:0000256" key="1">
    <source>
        <dbReference type="ARBA" id="ARBA00023015"/>
    </source>
</evidence>
<dbReference type="EMBL" id="MBLM01000117">
    <property type="protein sequence ID" value="OHV36309.1"/>
    <property type="molecule type" value="Genomic_DNA"/>
</dbReference>
<dbReference type="PANTHER" id="PTHR39515:SF2">
    <property type="entry name" value="HTH-TYPE TRANSCRIPTIONAL REGULATOR RV0880"/>
    <property type="match status" value="1"/>
</dbReference>